<dbReference type="Proteomes" id="UP000544222">
    <property type="component" value="Unassembled WGS sequence"/>
</dbReference>
<evidence type="ECO:0000256" key="1">
    <source>
        <dbReference type="ARBA" id="ARBA00023125"/>
    </source>
</evidence>
<gene>
    <name evidence="3" type="ORF">FHX64_002005</name>
</gene>
<dbReference type="Gene3D" id="1.10.260.40">
    <property type="entry name" value="lambda repressor-like DNA-binding domains"/>
    <property type="match status" value="1"/>
</dbReference>
<dbReference type="CDD" id="cd00093">
    <property type="entry name" value="HTH_XRE"/>
    <property type="match status" value="1"/>
</dbReference>
<accession>A0A7W5DRM7</accession>
<dbReference type="AlphaFoldDB" id="A0A7W5DRM7"/>
<dbReference type="SUPFAM" id="SSF47413">
    <property type="entry name" value="lambda repressor-like DNA-binding domains"/>
    <property type="match status" value="1"/>
</dbReference>
<dbReference type="InterPro" id="IPR050807">
    <property type="entry name" value="TransReg_Diox_bact_type"/>
</dbReference>
<reference evidence="3 4" key="1">
    <citation type="submission" date="2020-08" db="EMBL/GenBank/DDBJ databases">
        <title>Genomic Encyclopedia of Type Strains, Phase IV (KMG-IV): sequencing the most valuable type-strain genomes for metagenomic binning, comparative biology and taxonomic classification.</title>
        <authorList>
            <person name="Goeker M."/>
        </authorList>
    </citation>
    <scope>NUCLEOTIDE SEQUENCE [LARGE SCALE GENOMIC DNA]</scope>
    <source>
        <strain evidence="3 4">DSM 27471</strain>
    </source>
</reference>
<dbReference type="GO" id="GO:0003700">
    <property type="term" value="F:DNA-binding transcription factor activity"/>
    <property type="evidence" value="ECO:0007669"/>
    <property type="project" value="TreeGrafter"/>
</dbReference>
<dbReference type="InterPro" id="IPR010982">
    <property type="entry name" value="Lambda_DNA-bd_dom_sf"/>
</dbReference>
<evidence type="ECO:0000313" key="3">
    <source>
        <dbReference type="EMBL" id="MBB3187807.1"/>
    </source>
</evidence>
<dbReference type="EMBL" id="JACHYB010000002">
    <property type="protein sequence ID" value="MBB3187807.1"/>
    <property type="molecule type" value="Genomic_DNA"/>
</dbReference>
<dbReference type="GO" id="GO:0005829">
    <property type="term" value="C:cytosol"/>
    <property type="evidence" value="ECO:0007669"/>
    <property type="project" value="TreeGrafter"/>
</dbReference>
<protein>
    <submittedName>
        <fullName evidence="3">Ribosome-binding protein aMBF1 (Putative translation factor)</fullName>
    </submittedName>
</protein>
<name>A0A7W5DRM7_9PORP</name>
<dbReference type="Pfam" id="PF01381">
    <property type="entry name" value="HTH_3"/>
    <property type="match status" value="1"/>
</dbReference>
<feature type="domain" description="HTH cro/C1-type" evidence="2">
    <location>
        <begin position="44"/>
        <end position="98"/>
    </location>
</feature>
<keyword evidence="1" id="KW-0238">DNA-binding</keyword>
<sequence>MKKINTALLNNAADLLDERHGKEGTTTREAFNKEAVAFYYGEILKEKRKELHLTQDYIAGKTGLKRSYIAKIEKGETDMQMSSFVRIAKALGLKLLLS</sequence>
<evidence type="ECO:0000259" key="2">
    <source>
        <dbReference type="PROSITE" id="PS50943"/>
    </source>
</evidence>
<dbReference type="SMART" id="SM00530">
    <property type="entry name" value="HTH_XRE"/>
    <property type="match status" value="1"/>
</dbReference>
<dbReference type="RefSeq" id="WP_183413631.1">
    <property type="nucleotide sequence ID" value="NZ_JACHYB010000002.1"/>
</dbReference>
<dbReference type="PANTHER" id="PTHR46797">
    <property type="entry name" value="HTH-TYPE TRANSCRIPTIONAL REGULATOR"/>
    <property type="match status" value="1"/>
</dbReference>
<evidence type="ECO:0000313" key="4">
    <source>
        <dbReference type="Proteomes" id="UP000544222"/>
    </source>
</evidence>
<proteinExistence type="predicted"/>
<organism evidence="3 4">
    <name type="scientific">Microbacter margulisiae</name>
    <dbReference type="NCBI Taxonomy" id="1350067"/>
    <lineage>
        <taxon>Bacteria</taxon>
        <taxon>Pseudomonadati</taxon>
        <taxon>Bacteroidota</taxon>
        <taxon>Bacteroidia</taxon>
        <taxon>Bacteroidales</taxon>
        <taxon>Porphyromonadaceae</taxon>
        <taxon>Microbacter</taxon>
    </lineage>
</organism>
<comment type="caution">
    <text evidence="3">The sequence shown here is derived from an EMBL/GenBank/DDBJ whole genome shotgun (WGS) entry which is preliminary data.</text>
</comment>
<keyword evidence="4" id="KW-1185">Reference proteome</keyword>
<dbReference type="PROSITE" id="PS50943">
    <property type="entry name" value="HTH_CROC1"/>
    <property type="match status" value="1"/>
</dbReference>
<dbReference type="GO" id="GO:0003677">
    <property type="term" value="F:DNA binding"/>
    <property type="evidence" value="ECO:0007669"/>
    <property type="project" value="UniProtKB-KW"/>
</dbReference>
<dbReference type="InterPro" id="IPR001387">
    <property type="entry name" value="Cro/C1-type_HTH"/>
</dbReference>
<dbReference type="PANTHER" id="PTHR46797:SF1">
    <property type="entry name" value="METHYLPHOSPHONATE SYNTHASE"/>
    <property type="match status" value="1"/>
</dbReference>